<feature type="signal peptide" evidence="1">
    <location>
        <begin position="1"/>
        <end position="22"/>
    </location>
</feature>
<organism evidence="3 4">
    <name type="scientific">Bacteroides cellulosilyticus</name>
    <dbReference type="NCBI Taxonomy" id="246787"/>
    <lineage>
        <taxon>Bacteria</taxon>
        <taxon>Pseudomonadati</taxon>
        <taxon>Bacteroidota</taxon>
        <taxon>Bacteroidia</taxon>
        <taxon>Bacteroidales</taxon>
        <taxon>Bacteroidaceae</taxon>
        <taxon>Bacteroides</taxon>
    </lineage>
</organism>
<dbReference type="NCBIfam" id="TIGR04456">
    <property type="entry name" value="LruC_dom"/>
    <property type="match status" value="1"/>
</dbReference>
<feature type="chain" id="PRO_5024939841" evidence="1">
    <location>
        <begin position="23"/>
        <end position="736"/>
    </location>
</feature>
<evidence type="ECO:0000256" key="1">
    <source>
        <dbReference type="SAM" id="SignalP"/>
    </source>
</evidence>
<accession>A0A642PRL9</accession>
<evidence type="ECO:0000313" key="3">
    <source>
        <dbReference type="EMBL" id="KAA5414226.1"/>
    </source>
</evidence>
<dbReference type="AlphaFoldDB" id="A0A642PRL9"/>
<reference evidence="3 4" key="1">
    <citation type="journal article" date="2019" name="Nat. Med.">
        <title>A library of human gut bacterial isolates paired with longitudinal multiomics data enables mechanistic microbiome research.</title>
        <authorList>
            <person name="Poyet M."/>
            <person name="Groussin M."/>
            <person name="Gibbons S.M."/>
            <person name="Avila-Pacheco J."/>
            <person name="Jiang X."/>
            <person name="Kearney S.M."/>
            <person name="Perrotta A.R."/>
            <person name="Berdy B."/>
            <person name="Zhao S."/>
            <person name="Lieberman T.D."/>
            <person name="Swanson P.K."/>
            <person name="Smith M."/>
            <person name="Roesemann S."/>
            <person name="Alexander J.E."/>
            <person name="Rich S.A."/>
            <person name="Livny J."/>
            <person name="Vlamakis H."/>
            <person name="Clish C."/>
            <person name="Bullock K."/>
            <person name="Deik A."/>
            <person name="Scott J."/>
            <person name="Pierce K.A."/>
            <person name="Xavier R.J."/>
            <person name="Alm E.J."/>
        </authorList>
    </citation>
    <scope>NUCLEOTIDE SEQUENCE [LARGE SCALE GENOMIC DNA]</scope>
    <source>
        <strain evidence="3 4">BIOML-A6</strain>
    </source>
</reference>
<keyword evidence="1" id="KW-0732">Signal</keyword>
<sequence>MEKKLRISLFLSALLVTLCVLSSCEKDVFSPEKVKATYEDKFPVKDIDPQMDWKMTRQVKVNISVYEDSETDYIIRIYDSNPLIANSTAKLLAEGTMSNNVSFITTMDCPITLTDVFVCRTDAHNRNVVRYVSIVNGEVSTTFGNATHTRSMTRSVSIETYPPEYSETDINAMLKEAEEITSQTDLLNGKVYKISAGNVYTGIINKNGLSYDNPAIIIILGKWHPTMGLNIQRGIDFYVMNGGEITIPDSQTLSFIENSRLMIYKGGIVNGNKIYYSNGSYKRYNYNAGTLQVSYVGIDTQGILYNNGTLQIGTLDITSGGKLINQGHAKITSTTNNTYIENGCYLDIAGEFRGDLTLGDNCAAIINEYPATWGGKKITLGDNCMITINKASFMQTIFTGSSQPSLIKVGTLADIQLNPNTAQGNIYFEFNSFNSNWSNDTWRYIGQLTYFSKWGESPVIIPKGDCTGEGNNPGEGSEIPSDPMPYTYVFEDNYPLVGDYDFNDIVLDVTIEYDRGADNKITSTYLNVALAAAGATKTIGAGLRIVGIEKSAIGNISFSGDKDQFQATLLNSMFSTGIENDMTIPLFGNAHRVFGVSSGTMVNTGKATAPVYTCKVKIEQNNAYQQEDPIITKDNLDFFIAYKYKSMEKRVEVHLYEFWKYGATNAGTVQETNLELAGNNTWAICVPNFRYPNESINISNQKDNNDCAYPKFLDWARNRNVSQDWYKYPNEGKVYR</sequence>
<dbReference type="EMBL" id="VVYV01000043">
    <property type="protein sequence ID" value="KAA5414226.1"/>
    <property type="molecule type" value="Genomic_DNA"/>
</dbReference>
<protein>
    <submittedName>
        <fullName evidence="3">DUF4842 domain-containing protein</fullName>
    </submittedName>
</protein>
<feature type="domain" description="DUF4842" evidence="2">
    <location>
        <begin position="519"/>
        <end position="726"/>
    </location>
</feature>
<proteinExistence type="predicted"/>
<dbReference type="Pfam" id="PF16130">
    <property type="entry name" value="DUF4842"/>
    <property type="match status" value="1"/>
</dbReference>
<dbReference type="RefSeq" id="WP_149920408.1">
    <property type="nucleotide sequence ID" value="NZ_VVYV01000043.1"/>
</dbReference>
<dbReference type="PROSITE" id="PS51257">
    <property type="entry name" value="PROKAR_LIPOPROTEIN"/>
    <property type="match status" value="1"/>
</dbReference>
<comment type="caution">
    <text evidence="3">The sequence shown here is derived from an EMBL/GenBank/DDBJ whole genome shotgun (WGS) entry which is preliminary data.</text>
</comment>
<evidence type="ECO:0000313" key="4">
    <source>
        <dbReference type="Proteomes" id="UP000448877"/>
    </source>
</evidence>
<dbReference type="Proteomes" id="UP000448877">
    <property type="component" value="Unassembled WGS sequence"/>
</dbReference>
<dbReference type="InterPro" id="IPR032295">
    <property type="entry name" value="DUF4842"/>
</dbReference>
<evidence type="ECO:0000259" key="2">
    <source>
        <dbReference type="Pfam" id="PF16130"/>
    </source>
</evidence>
<dbReference type="InterPro" id="IPR031025">
    <property type="entry name" value="LruC_dom"/>
</dbReference>
<gene>
    <name evidence="3" type="ORF">F2Y81_20810</name>
</gene>
<name>A0A642PRL9_9BACE</name>